<keyword evidence="3" id="KW-0456">Lyase</keyword>
<dbReference type="InterPro" id="IPR003343">
    <property type="entry name" value="Big_2"/>
</dbReference>
<dbReference type="Gene3D" id="1.50.10.100">
    <property type="entry name" value="Chondroitin AC/alginate lyase"/>
    <property type="match status" value="1"/>
</dbReference>
<dbReference type="InterPro" id="IPR004103">
    <property type="entry name" value="Lyase_8_C"/>
</dbReference>
<keyword evidence="6" id="KW-1133">Transmembrane helix</keyword>
<feature type="region of interest" description="Disordered" evidence="5">
    <location>
        <begin position="1819"/>
        <end position="1899"/>
    </location>
</feature>
<dbReference type="Pfam" id="PF02278">
    <property type="entry name" value="Lyase_8"/>
    <property type="match status" value="1"/>
</dbReference>
<organism evidence="8 9">
    <name type="scientific">Holdemania filiformis</name>
    <dbReference type="NCBI Taxonomy" id="61171"/>
    <lineage>
        <taxon>Bacteria</taxon>
        <taxon>Bacillati</taxon>
        <taxon>Bacillota</taxon>
        <taxon>Erysipelotrichia</taxon>
        <taxon>Erysipelotrichales</taxon>
        <taxon>Erysipelotrichaceae</taxon>
        <taxon>Holdemania</taxon>
    </lineage>
</organism>
<dbReference type="InterPro" id="IPR003159">
    <property type="entry name" value="Lyase_8_central_dom"/>
</dbReference>
<proteinExistence type="inferred from homology"/>
<evidence type="ECO:0000256" key="2">
    <source>
        <dbReference type="ARBA" id="ARBA00022729"/>
    </source>
</evidence>
<dbReference type="SUPFAM" id="SSF48230">
    <property type="entry name" value="Chondroitin AC/alginate lyase"/>
    <property type="match status" value="1"/>
</dbReference>
<reference evidence="8 9" key="1">
    <citation type="submission" date="2018-08" db="EMBL/GenBank/DDBJ databases">
        <title>A genome reference for cultivated species of the human gut microbiota.</title>
        <authorList>
            <person name="Zou Y."/>
            <person name="Xue W."/>
            <person name="Luo G."/>
        </authorList>
    </citation>
    <scope>NUCLEOTIDE SEQUENCE [LARGE SCALE GENOMIC DNA]</scope>
    <source>
        <strain evidence="8 9">AF24-29</strain>
    </source>
</reference>
<dbReference type="GO" id="GO:0005576">
    <property type="term" value="C:extracellular region"/>
    <property type="evidence" value="ECO:0007669"/>
    <property type="project" value="InterPro"/>
</dbReference>
<dbReference type="InterPro" id="IPR011013">
    <property type="entry name" value="Gal_mutarotase_sf_dom"/>
</dbReference>
<dbReference type="InterPro" id="IPR008929">
    <property type="entry name" value="Chondroitin_lyas"/>
</dbReference>
<dbReference type="Gene3D" id="2.60.220.10">
    <property type="entry name" value="Polysaccharide lyase family 8-like, C-terminal"/>
    <property type="match status" value="1"/>
</dbReference>
<feature type="active site" evidence="4">
    <location>
        <position position="1263"/>
    </location>
</feature>
<feature type="transmembrane region" description="Helical" evidence="6">
    <location>
        <begin position="1904"/>
        <end position="1926"/>
    </location>
</feature>
<dbReference type="InterPro" id="IPR008964">
    <property type="entry name" value="Invasin/intimin_cell_adhesion"/>
</dbReference>
<dbReference type="CDD" id="cd01083">
    <property type="entry name" value="GAG_Lyase"/>
    <property type="match status" value="1"/>
</dbReference>
<feature type="active site" evidence="4">
    <location>
        <position position="1198"/>
    </location>
</feature>
<dbReference type="SUPFAM" id="SSF49785">
    <property type="entry name" value="Galactose-binding domain-like"/>
    <property type="match status" value="3"/>
</dbReference>
<evidence type="ECO:0000259" key="7">
    <source>
        <dbReference type="SMART" id="SM00635"/>
    </source>
</evidence>
<feature type="transmembrane region" description="Helical" evidence="6">
    <location>
        <begin position="1966"/>
        <end position="1984"/>
    </location>
</feature>
<dbReference type="EMBL" id="QRUP01000003">
    <property type="protein sequence ID" value="RGR75900.1"/>
    <property type="molecule type" value="Genomic_DNA"/>
</dbReference>
<feature type="compositionally biased region" description="Polar residues" evidence="5">
    <location>
        <begin position="1842"/>
        <end position="1860"/>
    </location>
</feature>
<dbReference type="Pfam" id="PF02884">
    <property type="entry name" value="Lyase_8_C"/>
    <property type="match status" value="1"/>
</dbReference>
<feature type="region of interest" description="Disordered" evidence="5">
    <location>
        <begin position="50"/>
        <end position="81"/>
    </location>
</feature>
<feature type="active site" evidence="4">
    <location>
        <position position="1207"/>
    </location>
</feature>
<dbReference type="InterPro" id="IPR011071">
    <property type="entry name" value="Lyase_8-like_C"/>
</dbReference>
<dbReference type="GO" id="GO:0016837">
    <property type="term" value="F:carbon-oxygen lyase activity, acting on polysaccharides"/>
    <property type="evidence" value="ECO:0007669"/>
    <property type="project" value="UniProtKB-ARBA"/>
</dbReference>
<feature type="domain" description="BIG2" evidence="7">
    <location>
        <begin position="551"/>
        <end position="628"/>
    </location>
</feature>
<dbReference type="InterPro" id="IPR008979">
    <property type="entry name" value="Galactose-bd-like_sf"/>
</dbReference>
<gene>
    <name evidence="8" type="ORF">DWY25_03950</name>
</gene>
<comment type="similarity">
    <text evidence="1">Belongs to the polysaccharide lyase 8 family.</text>
</comment>
<dbReference type="InterPro" id="IPR014718">
    <property type="entry name" value="GH-type_carb-bd"/>
</dbReference>
<evidence type="ECO:0000313" key="9">
    <source>
        <dbReference type="Proteomes" id="UP000284178"/>
    </source>
</evidence>
<evidence type="ECO:0000256" key="5">
    <source>
        <dbReference type="SAM" id="MobiDB-lite"/>
    </source>
</evidence>
<dbReference type="Gene3D" id="2.70.98.10">
    <property type="match status" value="1"/>
</dbReference>
<comment type="caution">
    <text evidence="8">The sequence shown here is derived from an EMBL/GenBank/DDBJ whole genome shotgun (WGS) entry which is preliminary data.</text>
</comment>
<name>A0A412G4Z2_9FIRM</name>
<evidence type="ECO:0000256" key="6">
    <source>
        <dbReference type="SAM" id="Phobius"/>
    </source>
</evidence>
<evidence type="ECO:0000256" key="1">
    <source>
        <dbReference type="ARBA" id="ARBA00006699"/>
    </source>
</evidence>
<dbReference type="SUPFAM" id="SSF49373">
    <property type="entry name" value="Invasin/intimin cell-adhesion fragments"/>
    <property type="match status" value="3"/>
</dbReference>
<evidence type="ECO:0000256" key="4">
    <source>
        <dbReference type="PIRSR" id="PIRSR638970-1"/>
    </source>
</evidence>
<dbReference type="GO" id="GO:0005975">
    <property type="term" value="P:carbohydrate metabolic process"/>
    <property type="evidence" value="ECO:0007669"/>
    <property type="project" value="InterPro"/>
</dbReference>
<sequence>MRKGLFAGGKFSIVVCMIVSFMGSDIRVLAFDIQKANKKDREIMNEIPFEDKLENEKSGEDNQEEETNQQKEYENSEESVDFEELLPTGEPVIIESEAVVSPLPAEASQVLAESTVSQSVESAFTALAAGVINGSFEDTEIAEGSGWQENRQPVGWTFKNPNDGVASLSTEPGTFVEGTQSAKLTYTNSDKPRFIQFVTPEGGVQEGHEYELTFWMKNDVSVYVAFQQAYTVAPEKMAAWTPKEIAADGTGKYYSVQLTGLAGIEAFKLIFYPHPNAKTGTFYVDDVQVKDKSREQTPLETLRFSDDKITLYVGETYTPELLYTPEETDDKEVSYRVEDPEIVSMNEKGEITALKSGMTKLVAASLGSPQITAELLITVIGNAVVNGGFEESEIVAGSGWQENRQPIGWTLKNASANGVGSLSQEPGTFIEGNQSAKLTYTNTTSPRFIQFVTPEGGVQEGHEYELTFWMKNDVKVNVAFQQAYTVSPEKMADWTPTEITANETGKYYSIPLTGLAGIEAFKLIFYPHPDAKTGTFYVDDVRIAEKLNVGKLEKLSFAEASLTLKKGQSTLPVLQYAPQNAVNKEVDFTIADETIASVDQSGRVTALAQGKTTLTAIGKENPSITATLPIQVTDSAVVNGGFEETIITSGSGWKDDLQAVGWTMKNASANGVGSLSQEPGTFIEGNQSAKLTYTNTTSPRFIQFVTPEGGVQEGHEYELSFWMKNDAKVNVAFQQAYTVSPEKMADWTPTEIAANEAGKYYSIKLNGLAGIEAFKIIFYPNANTGTFYLDDVQIKENIITLEGLEFPQERITLQLNQPQEIPLRYLPSNASDKAVTVKIANESIAKVKDDGEITGLKTGETLIQVISKNHPEISAEAQLRVIDGFAIDCGSLHLSQGRRLLLHCLNAEDDLVEWTSSNPDIAFIHNGFLFAEQAGIVEISAEYEGMRDQITLTIEPVVADKYDQMRHNYAELIGDLDPDYTDPNTQAYMSRLFDQAKEYWDLMKPNLNEDGSKKLWPDEYTGGVASKPYLRNIYFLKIMAQAFLTEGSPYQYDRDLYQDIMSAIEWWTNYVYTGPQGTPKPKYVIEGGMGPEIEGGAQLNNFVTLMYDFLTQEQIEKYAGRVNIFIPDPAKNAQQGGANMTGSNRLDFCKNHMVANVILKDEAKIQESMSKAFAASGKVIEIVKSGDGFYYDGSTVFHTNKAYTSGYGRALIAASGYYLHVLNGIEDYQSFVEEKVDLLSEVIEVNYVPVVWQGLLSDVTAGRGISRQLQSQEVRGLSFINGMTLIARMAKEDQRIQLQGHLKYWIQENPRIVTNLLDPTSKEPNYPFVKFYHEVMADETVTPIRITEQTYAMNRMAKFFHNREDYSFQISMYNQRISNTEVGNNENMKGFHLGDGWTVLNNSDLHQYLDDTWATIDWKRIPGTTVDTLSIDKLLNLGDTTSKENWVGGSVIDERYGAAGMILNKSNSIPGSKGIQMDLTARKSWFTFDHEIVALGSGITSSQGRSVETIVENRKITQDNRLVIDGREIAQGEGALIDQPRYAHLSGSTPGSDLGYYFPSPAAVHIQKQEHSGYWKDINAMKNGFTVDETLKTDDYATLWFDHGVDPQQAQYAYVILPCASEAETKAYAENPQIEIIAQTSDVHAVYHHGLNILAINNFSETPVTVNGVTVDKAGSVMIRFYDDGTIRIAAMSPYNDASHETLTVTLDRPLIEVLHQDANVKNTVFADGQFTAQFQTRDNDKPQNTWLLQIRSEADKRELKLEIAKTEGLNAGNYTRASWNSLQEALAEAETIFADRAASQTQVDSVVKRLITAVRQLVKAPAQPDTDTSGSASEIHPEPIQTKQPENARLTQSGTLSTDKNAHENEKPDQLATAVPEPSPETRPDISTPEETPKSEAAEKTTGALAIVNLVMMILTVLAAVLVYLKRKPKTAAGYRWAGLAIAGLSIAIFFITERFGSWTFVDSWTWLMLLPAVLSAGLLWSVRSNGRDRE</sequence>
<dbReference type="SUPFAM" id="SSF49863">
    <property type="entry name" value="Hyaluronate lyase-like, C-terminal domain"/>
    <property type="match status" value="1"/>
</dbReference>
<dbReference type="PANTHER" id="PTHR38481:SF1">
    <property type="entry name" value="HYALURONATE LYASE"/>
    <property type="match status" value="1"/>
</dbReference>
<dbReference type="PANTHER" id="PTHR38481">
    <property type="entry name" value="HYALURONATE LYASE"/>
    <property type="match status" value="1"/>
</dbReference>
<feature type="compositionally biased region" description="Basic and acidic residues" evidence="5">
    <location>
        <begin position="50"/>
        <end position="60"/>
    </location>
</feature>
<dbReference type="Gene3D" id="2.60.40.1080">
    <property type="match status" value="4"/>
</dbReference>
<evidence type="ECO:0000256" key="3">
    <source>
        <dbReference type="ARBA" id="ARBA00023239"/>
    </source>
</evidence>
<accession>A0A412G4Z2</accession>
<evidence type="ECO:0000313" key="8">
    <source>
        <dbReference type="EMBL" id="RGR75900.1"/>
    </source>
</evidence>
<dbReference type="Pfam" id="PF02368">
    <property type="entry name" value="Big_2"/>
    <property type="match status" value="2"/>
</dbReference>
<keyword evidence="2" id="KW-0732">Signal</keyword>
<feature type="compositionally biased region" description="Basic and acidic residues" evidence="5">
    <location>
        <begin position="1861"/>
        <end position="1870"/>
    </location>
</feature>
<feature type="domain" description="BIG2" evidence="7">
    <location>
        <begin position="298"/>
        <end position="374"/>
    </location>
</feature>
<keyword evidence="6" id="KW-0812">Transmembrane</keyword>
<dbReference type="Proteomes" id="UP000284178">
    <property type="component" value="Unassembled WGS sequence"/>
</dbReference>
<dbReference type="SMART" id="SM00635">
    <property type="entry name" value="BID_2"/>
    <property type="match status" value="3"/>
</dbReference>
<dbReference type="GO" id="GO:0030246">
    <property type="term" value="F:carbohydrate binding"/>
    <property type="evidence" value="ECO:0007669"/>
    <property type="project" value="InterPro"/>
</dbReference>
<protein>
    <recommendedName>
        <fullName evidence="7">BIG2 domain-containing protein</fullName>
    </recommendedName>
</protein>
<keyword evidence="9" id="KW-1185">Reference proteome</keyword>
<dbReference type="SUPFAM" id="SSF74650">
    <property type="entry name" value="Galactose mutarotase-like"/>
    <property type="match status" value="1"/>
</dbReference>
<keyword evidence="6" id="KW-0472">Membrane</keyword>
<dbReference type="Gene3D" id="1.20.1270.70">
    <property type="entry name" value="Designed single chain three-helix bundle"/>
    <property type="match status" value="1"/>
</dbReference>
<dbReference type="Pfam" id="PF08124">
    <property type="entry name" value="Lyase_8_N"/>
    <property type="match status" value="1"/>
</dbReference>
<dbReference type="InterPro" id="IPR012970">
    <property type="entry name" value="Lyase_8_alpha_N"/>
</dbReference>
<dbReference type="InterPro" id="IPR038970">
    <property type="entry name" value="Lyase_8"/>
</dbReference>
<feature type="domain" description="BIG2" evidence="7">
    <location>
        <begin position="800"/>
        <end position="877"/>
    </location>
</feature>
<feature type="transmembrane region" description="Helical" evidence="6">
    <location>
        <begin position="1938"/>
        <end position="1954"/>
    </location>
</feature>
<dbReference type="Gene3D" id="2.60.120.260">
    <property type="entry name" value="Galactose-binding domain-like"/>
    <property type="match status" value="3"/>
</dbReference>